<feature type="coiled-coil region" evidence="1">
    <location>
        <begin position="327"/>
        <end position="375"/>
    </location>
</feature>
<feature type="compositionally biased region" description="Low complexity" evidence="2">
    <location>
        <begin position="411"/>
        <end position="424"/>
    </location>
</feature>
<accession>A0A6A3JCS3</accession>
<feature type="compositionally biased region" description="Low complexity" evidence="2">
    <location>
        <begin position="550"/>
        <end position="561"/>
    </location>
</feature>
<evidence type="ECO:0000313" key="3">
    <source>
        <dbReference type="EMBL" id="KAE8993066.1"/>
    </source>
</evidence>
<keyword evidence="1" id="KW-0175">Coiled coil</keyword>
<feature type="compositionally biased region" description="Acidic residues" evidence="2">
    <location>
        <begin position="531"/>
        <end position="549"/>
    </location>
</feature>
<name>A0A6A3JCS3_9STRA</name>
<feature type="compositionally biased region" description="Low complexity" evidence="2">
    <location>
        <begin position="571"/>
        <end position="586"/>
    </location>
</feature>
<evidence type="ECO:0000313" key="4">
    <source>
        <dbReference type="Proteomes" id="UP000429607"/>
    </source>
</evidence>
<feature type="compositionally biased region" description="Low complexity" evidence="2">
    <location>
        <begin position="437"/>
        <end position="453"/>
    </location>
</feature>
<comment type="caution">
    <text evidence="3">The sequence shown here is derived from an EMBL/GenBank/DDBJ whole genome shotgun (WGS) entry which is preliminary data.</text>
</comment>
<evidence type="ECO:0000256" key="2">
    <source>
        <dbReference type="SAM" id="MobiDB-lite"/>
    </source>
</evidence>
<feature type="region of interest" description="Disordered" evidence="2">
    <location>
        <begin position="296"/>
        <end position="323"/>
    </location>
</feature>
<feature type="compositionally biased region" description="Polar residues" evidence="2">
    <location>
        <begin position="477"/>
        <end position="487"/>
    </location>
</feature>
<dbReference type="AlphaFoldDB" id="A0A6A3JCS3"/>
<feature type="region of interest" description="Disordered" evidence="2">
    <location>
        <begin position="406"/>
        <end position="641"/>
    </location>
</feature>
<dbReference type="Proteomes" id="UP000429607">
    <property type="component" value="Unassembled WGS sequence"/>
</dbReference>
<sequence>MCPFRFPPQNFATFRKSSMVAGSTASRSPSRSPPPAATAEKLRQLNSTLRSRLARSVVDLQAALVSRDAAVDHQHQFSLALLRQTRELRALERLYDTRQAEVVRLRGEIAVFQDTENSDLPPSPTGVNLESQLRQQTDEIRDLELRLDQAISDRDTLQDQSDHLAEEVRLAGAEIEQLQEDHNDLDRARENAEHELQLSESSLARVQASLVQSESQIPPPAIPPVAPDVDRLTRERDEARTAATETEGQIAPLRRELKAYQDRHRDAQTELNRLRSTHAAATADLIQTVKDRDAARADASRYRSDASDLHQQLTSAAPPQADQAKQLDMANRRLGDLEHSVRVLRRERDAARQARDQVQRAHDALQREFETARQKLAVVASTVGIQPATDVGGSGPAAVLRSLRATPVDPSGSCSNSGSRGGASVEPGGVDPKGDTPLSSSKRSRGSSASPGSSPAPPAKRRASPLSPGTGDIFGSVENNSSNPTDLTQDDELPANDGVVSDDGGHASADDSESETSNQSPQKKSAATDSGSDDDEDDDDTAEVVDELLEAQTLQALAQSRSAERRRRQASPRQGPKVAGSGASPDGSGGSDSNGSSASGSAPRPAPSGKAPVSSRRRSSDPSGPMSPVAPFGPEELCIPG</sequence>
<proteinExistence type="predicted"/>
<reference evidence="3 4" key="1">
    <citation type="submission" date="2018-09" db="EMBL/GenBank/DDBJ databases">
        <title>Genomic investigation of the strawberry pathogen Phytophthora fragariae indicates pathogenicity is determined by transcriptional variation in three key races.</title>
        <authorList>
            <person name="Adams T.M."/>
            <person name="Armitage A.D."/>
            <person name="Sobczyk M.K."/>
            <person name="Bates H.J."/>
            <person name="Dunwell J.M."/>
            <person name="Nellist C.F."/>
            <person name="Harrison R.J."/>
        </authorList>
    </citation>
    <scope>NUCLEOTIDE SEQUENCE [LARGE SCALE GENOMIC DNA]</scope>
    <source>
        <strain evidence="3 4">SCRP249</strain>
    </source>
</reference>
<gene>
    <name evidence="3" type="ORF">PR001_g20768</name>
</gene>
<organism evidence="3 4">
    <name type="scientific">Phytophthora rubi</name>
    <dbReference type="NCBI Taxonomy" id="129364"/>
    <lineage>
        <taxon>Eukaryota</taxon>
        <taxon>Sar</taxon>
        <taxon>Stramenopiles</taxon>
        <taxon>Oomycota</taxon>
        <taxon>Peronosporomycetes</taxon>
        <taxon>Peronosporales</taxon>
        <taxon>Peronosporaceae</taxon>
        <taxon>Phytophthora</taxon>
    </lineage>
</organism>
<evidence type="ECO:0000256" key="1">
    <source>
        <dbReference type="SAM" id="Coils"/>
    </source>
</evidence>
<feature type="compositionally biased region" description="Basic and acidic residues" evidence="2">
    <location>
        <begin position="296"/>
        <end position="308"/>
    </location>
</feature>
<protein>
    <submittedName>
        <fullName evidence="3">Uncharacterized protein</fullName>
    </submittedName>
</protein>
<dbReference type="EMBL" id="QXFV01002087">
    <property type="protein sequence ID" value="KAE8993066.1"/>
    <property type="molecule type" value="Genomic_DNA"/>
</dbReference>
<feature type="coiled-coil region" evidence="1">
    <location>
        <begin position="88"/>
        <end position="277"/>
    </location>
</feature>
<feature type="compositionally biased region" description="Low complexity" evidence="2">
    <location>
        <begin position="593"/>
        <end position="614"/>
    </location>
</feature>
<dbReference type="Gene3D" id="1.20.120.330">
    <property type="entry name" value="Nucleotidyltransferases domain 2"/>
    <property type="match status" value="1"/>
</dbReference>